<dbReference type="InterPro" id="IPR013830">
    <property type="entry name" value="SGNH_hydro"/>
</dbReference>
<dbReference type="SUPFAM" id="SSF52266">
    <property type="entry name" value="SGNH hydrolase"/>
    <property type="match status" value="1"/>
</dbReference>
<evidence type="ECO:0000256" key="1">
    <source>
        <dbReference type="SAM" id="SignalP"/>
    </source>
</evidence>
<reference evidence="3" key="1">
    <citation type="journal article" date="2023" name="Comput. Struct. Biotechnol. J.">
        <title>Discovery of a novel marine Bacteroidetes with a rich repertoire of carbohydrate-active enzymes.</title>
        <authorList>
            <person name="Chen B."/>
            <person name="Liu G."/>
            <person name="Chen Q."/>
            <person name="Wang H."/>
            <person name="Liu L."/>
            <person name="Tang K."/>
        </authorList>
    </citation>
    <scope>NUCLEOTIDE SEQUENCE</scope>
    <source>
        <strain evidence="3">TK19036</strain>
    </source>
</reference>
<name>A0AA49JFF8_9BACT</name>
<sequence>MKRLVLLLLSSTVFFSARAQLKSEDYIQPYGHLDNAMYRLKKENKLHVAFLGGSITHMKGWRDLTCNYLKEMYPEAEISCLDAGIPSLGSLPHAFRLQRDVLDKGPVDLLFIESAVNDKANGTPSQTQRRALEGIIRHAQQANPNLDMVLMAFVDPEKMETYRAGKIPEEVKNHDDLAKHYKISFINLAQEITDRIDAGEFTWEDDFKDLHPSPFGQQLYFHTIKTLLDNEAQTEANQLISKSLPTPLAPENYSTGNYLSVSQAKKRQGFVVTKNWQPSDSASTREGFVHVPVLESTTPGSSFTLDFEGDVIGIATISGPDAGVIEYTIDGKSYPPIDLYTQWSHMLHLPWYKLLADELENGKHTLVLKLAQSSSTDRSSALRIVYFLVNE</sequence>
<dbReference type="InterPro" id="IPR036514">
    <property type="entry name" value="SGNH_hydro_sf"/>
</dbReference>
<dbReference type="PANTHER" id="PTHR34407:SF1">
    <property type="entry name" value="SGNH HYDROLASE-TYPE ESTERASE DOMAIN-CONTAINING PROTEIN"/>
    <property type="match status" value="1"/>
</dbReference>
<dbReference type="Gene3D" id="3.40.50.1110">
    <property type="entry name" value="SGNH hydrolase"/>
    <property type="match status" value="1"/>
</dbReference>
<gene>
    <name evidence="3" type="ORF">K4G66_24220</name>
</gene>
<dbReference type="CDD" id="cd00229">
    <property type="entry name" value="SGNH_hydrolase"/>
    <property type="match status" value="1"/>
</dbReference>
<organism evidence="3">
    <name type="scientific">Roseihalotalea indica</name>
    <dbReference type="NCBI Taxonomy" id="2867963"/>
    <lineage>
        <taxon>Bacteria</taxon>
        <taxon>Pseudomonadati</taxon>
        <taxon>Bacteroidota</taxon>
        <taxon>Cytophagia</taxon>
        <taxon>Cytophagales</taxon>
        <taxon>Catalimonadaceae</taxon>
        <taxon>Roseihalotalea</taxon>
    </lineage>
</organism>
<evidence type="ECO:0000259" key="2">
    <source>
        <dbReference type="Pfam" id="PF13472"/>
    </source>
</evidence>
<accession>A0AA49JFF8</accession>
<dbReference type="EMBL" id="CP120682">
    <property type="protein sequence ID" value="WKN35484.1"/>
    <property type="molecule type" value="Genomic_DNA"/>
</dbReference>
<dbReference type="GO" id="GO:0016788">
    <property type="term" value="F:hydrolase activity, acting on ester bonds"/>
    <property type="evidence" value="ECO:0007669"/>
    <property type="project" value="UniProtKB-ARBA"/>
</dbReference>
<reference evidence="3" key="2">
    <citation type="journal article" date="2024" name="Antonie Van Leeuwenhoek">
        <title>Roseihalotalea indica gen. nov., sp. nov., a halophilic Bacteroidetes from mesopelagic Southwest Indian Ocean with higher carbohydrate metabolic potential.</title>
        <authorList>
            <person name="Chen B."/>
            <person name="Zhang M."/>
            <person name="Lin D."/>
            <person name="Ye J."/>
            <person name="Tang K."/>
        </authorList>
    </citation>
    <scope>NUCLEOTIDE SEQUENCE</scope>
    <source>
        <strain evidence="3">TK19036</strain>
    </source>
</reference>
<protein>
    <submittedName>
        <fullName evidence="3">GDSL-type esterase/lipase family protein</fullName>
    </submittedName>
</protein>
<feature type="domain" description="SGNH hydrolase-type esterase" evidence="2">
    <location>
        <begin position="50"/>
        <end position="219"/>
    </location>
</feature>
<feature type="signal peptide" evidence="1">
    <location>
        <begin position="1"/>
        <end position="19"/>
    </location>
</feature>
<evidence type="ECO:0000313" key="3">
    <source>
        <dbReference type="EMBL" id="WKN35484.1"/>
    </source>
</evidence>
<dbReference type="PANTHER" id="PTHR34407">
    <property type="entry name" value="EXPRESSED PROTEIN"/>
    <property type="match status" value="1"/>
</dbReference>
<keyword evidence="1" id="KW-0732">Signal</keyword>
<proteinExistence type="predicted"/>
<dbReference type="Gene3D" id="2.60.120.260">
    <property type="entry name" value="Galactose-binding domain-like"/>
    <property type="match status" value="1"/>
</dbReference>
<feature type="chain" id="PRO_5041404173" evidence="1">
    <location>
        <begin position="20"/>
        <end position="391"/>
    </location>
</feature>
<dbReference type="AlphaFoldDB" id="A0AA49JFF8"/>
<dbReference type="Pfam" id="PF13472">
    <property type="entry name" value="Lipase_GDSL_2"/>
    <property type="match status" value="1"/>
</dbReference>